<feature type="compositionally biased region" description="Basic and acidic residues" evidence="1">
    <location>
        <begin position="254"/>
        <end position="268"/>
    </location>
</feature>
<feature type="compositionally biased region" description="Polar residues" evidence="1">
    <location>
        <begin position="293"/>
        <end position="312"/>
    </location>
</feature>
<keyword evidence="3" id="KW-1185">Reference proteome</keyword>
<gene>
    <name evidence="2" type="ORF">IWW36_004020</name>
</gene>
<organism evidence="2 3">
    <name type="scientific">Coemansia brasiliensis</name>
    <dbReference type="NCBI Taxonomy" id="2650707"/>
    <lineage>
        <taxon>Eukaryota</taxon>
        <taxon>Fungi</taxon>
        <taxon>Fungi incertae sedis</taxon>
        <taxon>Zoopagomycota</taxon>
        <taxon>Kickxellomycotina</taxon>
        <taxon>Kickxellomycetes</taxon>
        <taxon>Kickxellales</taxon>
        <taxon>Kickxellaceae</taxon>
        <taxon>Coemansia</taxon>
    </lineage>
</organism>
<feature type="compositionally biased region" description="Polar residues" evidence="1">
    <location>
        <begin position="192"/>
        <end position="201"/>
    </location>
</feature>
<feature type="compositionally biased region" description="Basic residues" evidence="1">
    <location>
        <begin position="1"/>
        <end position="16"/>
    </location>
</feature>
<feature type="compositionally biased region" description="Basic and acidic residues" evidence="1">
    <location>
        <begin position="23"/>
        <end position="33"/>
    </location>
</feature>
<feature type="region of interest" description="Disordered" evidence="1">
    <location>
        <begin position="247"/>
        <end position="348"/>
    </location>
</feature>
<feature type="region of interest" description="Disordered" evidence="1">
    <location>
        <begin position="1"/>
        <end position="44"/>
    </location>
</feature>
<dbReference type="EMBL" id="JANBUW010000384">
    <property type="protein sequence ID" value="KAJ2847106.1"/>
    <property type="molecule type" value="Genomic_DNA"/>
</dbReference>
<feature type="compositionally biased region" description="Basic residues" evidence="1">
    <location>
        <begin position="99"/>
        <end position="121"/>
    </location>
</feature>
<accession>A0A9W8I440</accession>
<dbReference type="AlphaFoldDB" id="A0A9W8I440"/>
<feature type="compositionally biased region" description="Basic residues" evidence="1">
    <location>
        <begin position="34"/>
        <end position="43"/>
    </location>
</feature>
<evidence type="ECO:0000256" key="1">
    <source>
        <dbReference type="SAM" id="MobiDB-lite"/>
    </source>
</evidence>
<proteinExistence type="predicted"/>
<protein>
    <submittedName>
        <fullName evidence="2">Uncharacterized protein</fullName>
    </submittedName>
</protein>
<sequence length="515" mass="56875">MNPQLRQKRPTLTRRRSSPETSAHSRTEDEARLHEHHPHHRRIHVDLHDSSDVWMRRSTKDKLSLNPVRPRMLFRGVELPQFLKIFSSHANSAKAERSKSHKSKKKRTRPRSLKRRPRNRHSAADTPEQVAMPEPHVFESSSQAVRFSEPLSIPERERRSPPPRMPIPAHFTTQVAAADTQGQTGPGDHLQANHQPSNRASVASADDENHTARVFQVLERRNTGRSHKANQPSDAASPVLVTITRGGSIVSEPASKRSNEQTREAEVAKKRRSRHAVDRASSVSTRASRRVYSPSTSPASLGMLSSQGTESFVTAPMFPSAQPSEEPPEHLSEFPVPSQPRRRQSDEVSDIAMRKHLLVGDDMPSHITETQMLADWPHAHDAARQHSIAQTISQVPRASAQPAANHAVFSTGLPSQRHYSPPLDAHSANVRSTGSEQAGLLEGLLIRVADLESQFTCIEAVMANIEDKLSGLSVVPSRSLSIRRPKKPIAGAGLTPVVKSAFTAHDPLAAEAIGH</sequence>
<evidence type="ECO:0000313" key="2">
    <source>
        <dbReference type="EMBL" id="KAJ2847106.1"/>
    </source>
</evidence>
<feature type="region of interest" description="Disordered" evidence="1">
    <location>
        <begin position="220"/>
        <end position="239"/>
    </location>
</feature>
<feature type="region of interest" description="Disordered" evidence="1">
    <location>
        <begin position="90"/>
        <end position="209"/>
    </location>
</feature>
<dbReference type="OrthoDB" id="5597387at2759"/>
<evidence type="ECO:0000313" key="3">
    <source>
        <dbReference type="Proteomes" id="UP001139887"/>
    </source>
</evidence>
<feature type="non-terminal residue" evidence="2">
    <location>
        <position position="515"/>
    </location>
</feature>
<feature type="compositionally biased region" description="Polar residues" evidence="1">
    <location>
        <begin position="171"/>
        <end position="183"/>
    </location>
</feature>
<comment type="caution">
    <text evidence="2">The sequence shown here is derived from an EMBL/GenBank/DDBJ whole genome shotgun (WGS) entry which is preliminary data.</text>
</comment>
<name>A0A9W8I440_9FUNG</name>
<dbReference type="Proteomes" id="UP001139887">
    <property type="component" value="Unassembled WGS sequence"/>
</dbReference>
<reference evidence="2" key="1">
    <citation type="submission" date="2022-07" db="EMBL/GenBank/DDBJ databases">
        <title>Phylogenomic reconstructions and comparative analyses of Kickxellomycotina fungi.</title>
        <authorList>
            <person name="Reynolds N.K."/>
            <person name="Stajich J.E."/>
            <person name="Barry K."/>
            <person name="Grigoriev I.V."/>
            <person name="Crous P."/>
            <person name="Smith M.E."/>
        </authorList>
    </citation>
    <scope>NUCLEOTIDE SEQUENCE</scope>
    <source>
        <strain evidence="2">NRRL 1566</strain>
    </source>
</reference>